<organism evidence="2 3">
    <name type="scientific">Dreissena polymorpha</name>
    <name type="common">Zebra mussel</name>
    <name type="synonym">Mytilus polymorpha</name>
    <dbReference type="NCBI Taxonomy" id="45954"/>
    <lineage>
        <taxon>Eukaryota</taxon>
        <taxon>Metazoa</taxon>
        <taxon>Spiralia</taxon>
        <taxon>Lophotrochozoa</taxon>
        <taxon>Mollusca</taxon>
        <taxon>Bivalvia</taxon>
        <taxon>Autobranchia</taxon>
        <taxon>Heteroconchia</taxon>
        <taxon>Euheterodonta</taxon>
        <taxon>Imparidentia</taxon>
        <taxon>Neoheterodontei</taxon>
        <taxon>Myida</taxon>
        <taxon>Dreissenoidea</taxon>
        <taxon>Dreissenidae</taxon>
        <taxon>Dreissena</taxon>
    </lineage>
</organism>
<gene>
    <name evidence="2" type="ORF">DPMN_092521</name>
</gene>
<keyword evidence="3" id="KW-1185">Reference proteome</keyword>
<dbReference type="EMBL" id="JAIWYP010000003">
    <property type="protein sequence ID" value="KAH3850115.1"/>
    <property type="molecule type" value="Genomic_DNA"/>
</dbReference>
<accession>A0A9D4L1H7</accession>
<sequence>MKEKTTTTCTGFLLAFIFGVIATSEEECNPPWERIHHACLYFNTTHFQPWSKASEVCKSIDAELLVISNASNFEELQSKISNTLLMKWWVG</sequence>
<dbReference type="CDD" id="cd00037">
    <property type="entry name" value="CLECT"/>
    <property type="match status" value="1"/>
</dbReference>
<feature type="chain" id="PRO_5038537705" evidence="1">
    <location>
        <begin position="23"/>
        <end position="91"/>
    </location>
</feature>
<comment type="caution">
    <text evidence="2">The sequence shown here is derived from an EMBL/GenBank/DDBJ whole genome shotgun (WGS) entry which is preliminary data.</text>
</comment>
<proteinExistence type="predicted"/>
<evidence type="ECO:0000313" key="2">
    <source>
        <dbReference type="EMBL" id="KAH3850115.1"/>
    </source>
</evidence>
<protein>
    <submittedName>
        <fullName evidence="2">Uncharacterized protein</fullName>
    </submittedName>
</protein>
<dbReference type="AlphaFoldDB" id="A0A9D4L1H7"/>
<keyword evidence="1" id="KW-0732">Signal</keyword>
<dbReference type="Proteomes" id="UP000828390">
    <property type="component" value="Unassembled WGS sequence"/>
</dbReference>
<name>A0A9D4L1H7_DREPO</name>
<reference evidence="2" key="1">
    <citation type="journal article" date="2019" name="bioRxiv">
        <title>The Genome of the Zebra Mussel, Dreissena polymorpha: A Resource for Invasive Species Research.</title>
        <authorList>
            <person name="McCartney M.A."/>
            <person name="Auch B."/>
            <person name="Kono T."/>
            <person name="Mallez S."/>
            <person name="Zhang Y."/>
            <person name="Obille A."/>
            <person name="Becker A."/>
            <person name="Abrahante J.E."/>
            <person name="Garbe J."/>
            <person name="Badalamenti J.P."/>
            <person name="Herman A."/>
            <person name="Mangelson H."/>
            <person name="Liachko I."/>
            <person name="Sullivan S."/>
            <person name="Sone E.D."/>
            <person name="Koren S."/>
            <person name="Silverstein K.A.T."/>
            <person name="Beckman K.B."/>
            <person name="Gohl D.M."/>
        </authorList>
    </citation>
    <scope>NUCLEOTIDE SEQUENCE</scope>
    <source>
        <strain evidence="2">Duluth1</strain>
        <tissue evidence="2">Whole animal</tissue>
    </source>
</reference>
<dbReference type="Gene3D" id="3.10.100.10">
    <property type="entry name" value="Mannose-Binding Protein A, subunit A"/>
    <property type="match status" value="1"/>
</dbReference>
<dbReference type="SUPFAM" id="SSF56436">
    <property type="entry name" value="C-type lectin-like"/>
    <property type="match status" value="1"/>
</dbReference>
<evidence type="ECO:0000313" key="3">
    <source>
        <dbReference type="Proteomes" id="UP000828390"/>
    </source>
</evidence>
<feature type="signal peptide" evidence="1">
    <location>
        <begin position="1"/>
        <end position="22"/>
    </location>
</feature>
<dbReference type="InterPro" id="IPR016186">
    <property type="entry name" value="C-type_lectin-like/link_sf"/>
</dbReference>
<reference evidence="2" key="2">
    <citation type="submission" date="2020-11" db="EMBL/GenBank/DDBJ databases">
        <authorList>
            <person name="McCartney M.A."/>
            <person name="Auch B."/>
            <person name="Kono T."/>
            <person name="Mallez S."/>
            <person name="Becker A."/>
            <person name="Gohl D.M."/>
            <person name="Silverstein K.A.T."/>
            <person name="Koren S."/>
            <person name="Bechman K.B."/>
            <person name="Herman A."/>
            <person name="Abrahante J.E."/>
            <person name="Garbe J."/>
        </authorList>
    </citation>
    <scope>NUCLEOTIDE SEQUENCE</scope>
    <source>
        <strain evidence="2">Duluth1</strain>
        <tissue evidence="2">Whole animal</tissue>
    </source>
</reference>
<dbReference type="InterPro" id="IPR016187">
    <property type="entry name" value="CTDL_fold"/>
</dbReference>
<evidence type="ECO:0000256" key="1">
    <source>
        <dbReference type="SAM" id="SignalP"/>
    </source>
</evidence>